<dbReference type="SUPFAM" id="SSF55120">
    <property type="entry name" value="Pseudouridine synthase"/>
    <property type="match status" value="1"/>
</dbReference>
<evidence type="ECO:0000256" key="3">
    <source>
        <dbReference type="ARBA" id="ARBA00023235"/>
    </source>
</evidence>
<dbReference type="CDD" id="cd02869">
    <property type="entry name" value="PseudoU_synth_RluA_like"/>
    <property type="match status" value="1"/>
</dbReference>
<dbReference type="PROSITE" id="PS50889">
    <property type="entry name" value="S4"/>
    <property type="match status" value="1"/>
</dbReference>
<feature type="domain" description="RNA-binding S4" evidence="8">
    <location>
        <begin position="13"/>
        <end position="57"/>
    </location>
</feature>
<keyword evidence="10" id="KW-1185">Reference proteome</keyword>
<dbReference type="CDD" id="cd00165">
    <property type="entry name" value="S4"/>
    <property type="match status" value="1"/>
</dbReference>
<dbReference type="PANTHER" id="PTHR21600:SF44">
    <property type="entry name" value="RIBOSOMAL LARGE SUBUNIT PSEUDOURIDINE SYNTHASE D"/>
    <property type="match status" value="1"/>
</dbReference>
<organism evidence="9 10">
    <name type="scientific">Atopococcus tabaci</name>
    <dbReference type="NCBI Taxonomy" id="269774"/>
    <lineage>
        <taxon>Bacteria</taxon>
        <taxon>Bacillati</taxon>
        <taxon>Bacillota</taxon>
        <taxon>Bacilli</taxon>
        <taxon>Lactobacillales</taxon>
        <taxon>Carnobacteriaceae</taxon>
        <taxon>Atopococcus</taxon>
    </lineage>
</organism>
<keyword evidence="6" id="KW-0694">RNA-binding</keyword>
<accession>A0AA43UC38</accession>
<gene>
    <name evidence="9" type="ORF">Q4F26_02665</name>
</gene>
<evidence type="ECO:0000256" key="1">
    <source>
        <dbReference type="ARBA" id="ARBA00000073"/>
    </source>
</evidence>
<evidence type="ECO:0000256" key="5">
    <source>
        <dbReference type="ARBA" id="ARBA00033164"/>
    </source>
</evidence>
<dbReference type="GO" id="GO:0120159">
    <property type="term" value="F:rRNA pseudouridine synthase activity"/>
    <property type="evidence" value="ECO:0007669"/>
    <property type="project" value="UniProtKB-ARBA"/>
</dbReference>
<evidence type="ECO:0000259" key="8">
    <source>
        <dbReference type="Pfam" id="PF01479"/>
    </source>
</evidence>
<dbReference type="InterPro" id="IPR006145">
    <property type="entry name" value="PsdUridine_synth_RsuA/RluA"/>
</dbReference>
<evidence type="ECO:0000313" key="9">
    <source>
        <dbReference type="EMBL" id="MDO5457221.1"/>
    </source>
</evidence>
<dbReference type="AlphaFoldDB" id="A0AA43UC38"/>
<dbReference type="InterPro" id="IPR036986">
    <property type="entry name" value="S4_RNA-bd_sf"/>
</dbReference>
<evidence type="ECO:0000256" key="2">
    <source>
        <dbReference type="ARBA" id="ARBA00010876"/>
    </source>
</evidence>
<evidence type="ECO:0000256" key="4">
    <source>
        <dbReference type="ARBA" id="ARBA00031870"/>
    </source>
</evidence>
<dbReference type="Proteomes" id="UP001171751">
    <property type="component" value="Unassembled WGS sequence"/>
</dbReference>
<comment type="similarity">
    <text evidence="2">Belongs to the pseudouridine synthase RluA family.</text>
</comment>
<comment type="caution">
    <text evidence="9">The sequence shown here is derived from an EMBL/GenBank/DDBJ whole genome shotgun (WGS) entry which is preliminary data.</text>
</comment>
<evidence type="ECO:0000256" key="6">
    <source>
        <dbReference type="PROSITE-ProRule" id="PRU00182"/>
    </source>
</evidence>
<dbReference type="PANTHER" id="PTHR21600">
    <property type="entry name" value="MITOCHONDRIAL RNA PSEUDOURIDINE SYNTHASE"/>
    <property type="match status" value="1"/>
</dbReference>
<feature type="domain" description="Pseudouridine synthase RsuA/RluA-like" evidence="7">
    <location>
        <begin position="82"/>
        <end position="236"/>
    </location>
</feature>
<evidence type="ECO:0000259" key="7">
    <source>
        <dbReference type="Pfam" id="PF00849"/>
    </source>
</evidence>
<comment type="catalytic activity">
    <reaction evidence="1">
        <text>a uridine in RNA = a pseudouridine in RNA</text>
        <dbReference type="Rhea" id="RHEA:48348"/>
        <dbReference type="Rhea" id="RHEA-COMP:12068"/>
        <dbReference type="Rhea" id="RHEA-COMP:12069"/>
        <dbReference type="ChEBI" id="CHEBI:65314"/>
        <dbReference type="ChEBI" id="CHEBI:65315"/>
    </reaction>
</comment>
<keyword evidence="3 9" id="KW-0413">Isomerase</keyword>
<dbReference type="PROSITE" id="PS01129">
    <property type="entry name" value="PSI_RLU"/>
    <property type="match status" value="1"/>
</dbReference>
<dbReference type="InterPro" id="IPR006224">
    <property type="entry name" value="PsdUridine_synth_RluA-like_CS"/>
</dbReference>
<dbReference type="GO" id="GO:0003723">
    <property type="term" value="F:RNA binding"/>
    <property type="evidence" value="ECO:0007669"/>
    <property type="project" value="UniProtKB-KW"/>
</dbReference>
<dbReference type="InterPro" id="IPR050188">
    <property type="entry name" value="RluA_PseudoU_synthase"/>
</dbReference>
<dbReference type="InterPro" id="IPR002942">
    <property type="entry name" value="S4_RNA-bd"/>
</dbReference>
<proteinExistence type="inferred from homology"/>
<dbReference type="Gene3D" id="3.10.290.10">
    <property type="entry name" value="RNA-binding S4 domain"/>
    <property type="match status" value="1"/>
</dbReference>
<dbReference type="SUPFAM" id="SSF55174">
    <property type="entry name" value="Alpha-L RNA-binding motif"/>
    <property type="match status" value="1"/>
</dbReference>
<name>A0AA43UC38_9LACT</name>
<dbReference type="Pfam" id="PF01479">
    <property type="entry name" value="S4"/>
    <property type="match status" value="1"/>
</dbReference>
<dbReference type="Pfam" id="PF00849">
    <property type="entry name" value="PseudoU_synth_2"/>
    <property type="match status" value="1"/>
</dbReference>
<evidence type="ECO:0000313" key="10">
    <source>
        <dbReference type="Proteomes" id="UP001171751"/>
    </source>
</evidence>
<dbReference type="Gene3D" id="3.30.2350.10">
    <property type="entry name" value="Pseudouridine synthase"/>
    <property type="match status" value="1"/>
</dbReference>
<sequence length="291" mass="33097">MEKFYVNQETELLKYMQEVFSDKSRSAVKKMLQHGQFIVGGKPVTQFNYPLKKDQVVYVLSQKESKQIDYLESVSVIYEDRDLLAIEKESGLLSVPSENAAPDEDSAYIQVMGYVQSVDSRGEVFSVHRLDRNTSGVMLFAKNKRAEKILQDRWSELVLKRSYTAVVEGCDFPEEKGTHTSYIKELDNYQVISSPDDNGGKFAETKYKKIKSNDLYSLVEAELVTGRRNQIRLHMKDMGHPISGDSKYGAASNPLNRLALHAVSLEIIHPISQEELIFESKVPNSFINLVK</sequence>
<dbReference type="InterPro" id="IPR020103">
    <property type="entry name" value="PsdUridine_synth_cat_dom_sf"/>
</dbReference>
<dbReference type="EMBL" id="JAUNQW010000007">
    <property type="protein sequence ID" value="MDO5457221.1"/>
    <property type="molecule type" value="Genomic_DNA"/>
</dbReference>
<reference evidence="9" key="1">
    <citation type="submission" date="2023-07" db="EMBL/GenBank/DDBJ databases">
        <title>Between Cages and Wild: Unraveling the Impact of Captivity on Animal Microbiomes and Antimicrobial Resistance.</title>
        <authorList>
            <person name="Schmartz G.P."/>
            <person name="Rehner J."/>
            <person name="Schuff M.J."/>
            <person name="Becker S.L."/>
            <person name="Kravczyk M."/>
            <person name="Gurevich A."/>
            <person name="Francke R."/>
            <person name="Mueller R."/>
            <person name="Keller V."/>
            <person name="Keller A."/>
        </authorList>
    </citation>
    <scope>NUCLEOTIDE SEQUENCE</scope>
    <source>
        <strain evidence="9">S39M_St_73</strain>
    </source>
</reference>
<protein>
    <recommendedName>
        <fullName evidence="4">RNA pseudouridylate synthase</fullName>
    </recommendedName>
    <alternativeName>
        <fullName evidence="5">RNA-uridine isomerase</fullName>
    </alternativeName>
</protein>
<dbReference type="GO" id="GO:0000455">
    <property type="term" value="P:enzyme-directed rRNA pseudouridine synthesis"/>
    <property type="evidence" value="ECO:0007669"/>
    <property type="project" value="TreeGrafter"/>
</dbReference>